<keyword evidence="1" id="KW-1185">Reference proteome</keyword>
<gene>
    <name evidence="2" type="primary">LOC107812742</name>
</gene>
<proteinExistence type="predicted"/>
<dbReference type="AlphaFoldDB" id="A0A1S4BX91"/>
<accession>A0A1S4BX91</accession>
<dbReference type="Proteomes" id="UP000790787">
    <property type="component" value="Chromosome 17"/>
</dbReference>
<dbReference type="InterPro" id="IPR015410">
    <property type="entry name" value="DUF1985"/>
</dbReference>
<reference evidence="2" key="2">
    <citation type="submission" date="2025-08" db="UniProtKB">
        <authorList>
            <consortium name="RefSeq"/>
        </authorList>
    </citation>
    <scope>IDENTIFICATION</scope>
</reference>
<name>A0A1S4BX91_TOBAC</name>
<dbReference type="Pfam" id="PF09331">
    <property type="entry name" value="DUF1985"/>
    <property type="match status" value="1"/>
</dbReference>
<dbReference type="GeneID" id="107812742"/>
<dbReference type="PaxDb" id="4097-A0A1S4BX91"/>
<dbReference type="RefSeq" id="XP_016493389.1">
    <property type="nucleotide sequence ID" value="XM_016637903.1"/>
</dbReference>
<sequence>MEIISERRRTRSQAAAILVELKSINFQSEKRPKVHEKDGVKNFGKRKRRKGSNVRRKKKGKYVQVDSDDDEDYVFDKSPKRRKLDYGHKGKSSSSDLKIWDFYVQPRKHFTARIGTHTNVDVVKLLNAKLDDRQIQMFRETCFGHFLDLPDVLVQPQLIHSLLLREVVHEREDELWISVNDVRLRFGLVEFGIITGLKCTGDADMCLDFDGTNRLFDTYFSELTRVPKQSLIDCFLNKRWKSDEDAVNIAVLYFIHTFLLSTLNRNYITRDDFGLVESGAYQTYPWGKVVFKATLKSIKGRLLGKPSMYRLRGLPLAFQCWFYECCPYVNKKIAFRVDDKVPRILSWKVTKQPNLKKLSNGIFMQRRDQFMLRNISPTEFEQTTLNLPESFENERDNEVASGDGAEVHLSDDDFSGSPPQTSRKQPKTKPDHPLNNDDWSIELKRLSDGQSELKSEIQMLNKEVASLKDCMVASFADAFKAIKSLSKKQREKIASEVMHKLDGENGHHDRHGESDSSDFSNSEDNGCEGQEHGKDSMGDKDNSEKGNEVALGDAEGRETVRDPVEEGERMDVSASPILPDTCEVSDHITPEQSHPTPILESPYVNQGDTGVEGSSEKSILKGEHPLESKIVDNVDYSLLSEFDKWVDEGMKKESK</sequence>
<reference evidence="1" key="1">
    <citation type="journal article" date="2014" name="Nat. Commun.">
        <title>The tobacco genome sequence and its comparison with those of tomato and potato.</title>
        <authorList>
            <person name="Sierro N."/>
            <person name="Battey J.N."/>
            <person name="Ouadi S."/>
            <person name="Bakaher N."/>
            <person name="Bovet L."/>
            <person name="Willig A."/>
            <person name="Goepfert S."/>
            <person name="Peitsch M.C."/>
            <person name="Ivanov N.V."/>
        </authorList>
    </citation>
    <scope>NUCLEOTIDE SEQUENCE [LARGE SCALE GENOMIC DNA]</scope>
</reference>
<dbReference type="PANTHER" id="PTHR48449:SF1">
    <property type="entry name" value="DUF1985 DOMAIN-CONTAINING PROTEIN"/>
    <property type="match status" value="1"/>
</dbReference>
<evidence type="ECO:0000313" key="2">
    <source>
        <dbReference type="RefSeq" id="XP_016493389.1"/>
    </source>
</evidence>
<protein>
    <submittedName>
        <fullName evidence="2">Uncharacterized protein isoform X1</fullName>
    </submittedName>
</protein>
<evidence type="ECO:0000313" key="1">
    <source>
        <dbReference type="Proteomes" id="UP000790787"/>
    </source>
</evidence>
<dbReference type="PANTHER" id="PTHR48449">
    <property type="entry name" value="DUF1985 DOMAIN-CONTAINING PROTEIN"/>
    <property type="match status" value="1"/>
</dbReference>
<dbReference type="KEGG" id="nta:107812742"/>
<organism evidence="1 2">
    <name type="scientific">Nicotiana tabacum</name>
    <name type="common">Common tobacco</name>
    <dbReference type="NCBI Taxonomy" id="4097"/>
    <lineage>
        <taxon>Eukaryota</taxon>
        <taxon>Viridiplantae</taxon>
        <taxon>Streptophyta</taxon>
        <taxon>Embryophyta</taxon>
        <taxon>Tracheophyta</taxon>
        <taxon>Spermatophyta</taxon>
        <taxon>Magnoliopsida</taxon>
        <taxon>eudicotyledons</taxon>
        <taxon>Gunneridae</taxon>
        <taxon>Pentapetalae</taxon>
        <taxon>asterids</taxon>
        <taxon>lamiids</taxon>
        <taxon>Solanales</taxon>
        <taxon>Solanaceae</taxon>
        <taxon>Nicotianoideae</taxon>
        <taxon>Nicotianeae</taxon>
        <taxon>Nicotiana</taxon>
    </lineage>
</organism>
<dbReference type="OrthoDB" id="1217888at2759"/>